<dbReference type="SMART" id="SM00028">
    <property type="entry name" value="TPR"/>
    <property type="match status" value="6"/>
</dbReference>
<accession>A0A154BW32</accession>
<evidence type="ECO:0000313" key="4">
    <source>
        <dbReference type="Proteomes" id="UP000076268"/>
    </source>
</evidence>
<dbReference type="Gene3D" id="1.25.40.10">
    <property type="entry name" value="Tetratricopeptide repeat domain"/>
    <property type="match status" value="2"/>
</dbReference>
<reference evidence="3 4" key="1">
    <citation type="submission" date="2016-02" db="EMBL/GenBank/DDBJ databases">
        <title>Anaerosporomusa subterraneum gen. nov., sp. nov., a spore-forming obligate anaerobe isolated from saprolite.</title>
        <authorList>
            <person name="Choi J.K."/>
            <person name="Shah M."/>
            <person name="Yee N."/>
        </authorList>
    </citation>
    <scope>NUCLEOTIDE SEQUENCE [LARGE SCALE GENOMIC DNA]</scope>
    <source>
        <strain evidence="3 4">RU4</strain>
    </source>
</reference>
<dbReference type="EMBL" id="LSGP01000001">
    <property type="protein sequence ID" value="KYZ78152.1"/>
    <property type="molecule type" value="Genomic_DNA"/>
</dbReference>
<dbReference type="PANTHER" id="PTHR45641:SF19">
    <property type="entry name" value="NEPHROCYSTIN-3"/>
    <property type="match status" value="1"/>
</dbReference>
<evidence type="ECO:0008006" key="5">
    <source>
        <dbReference type="Google" id="ProtNLM"/>
    </source>
</evidence>
<keyword evidence="1" id="KW-0677">Repeat</keyword>
<evidence type="ECO:0000256" key="2">
    <source>
        <dbReference type="ARBA" id="ARBA00022803"/>
    </source>
</evidence>
<dbReference type="RefSeq" id="WP_066236868.1">
    <property type="nucleotide sequence ID" value="NZ_LSGP01000001.1"/>
</dbReference>
<dbReference type="OrthoDB" id="5328at2"/>
<gene>
    <name evidence="3" type="ORF">AXX12_00990</name>
</gene>
<evidence type="ECO:0000313" key="3">
    <source>
        <dbReference type="EMBL" id="KYZ78152.1"/>
    </source>
</evidence>
<dbReference type="AlphaFoldDB" id="A0A154BW32"/>
<dbReference type="STRING" id="1794912.AXX12_00990"/>
<keyword evidence="2" id="KW-0802">TPR repeat</keyword>
<dbReference type="Pfam" id="PF13424">
    <property type="entry name" value="TPR_12"/>
    <property type="match status" value="2"/>
</dbReference>
<dbReference type="Proteomes" id="UP000076268">
    <property type="component" value="Unassembled WGS sequence"/>
</dbReference>
<dbReference type="InterPro" id="IPR019734">
    <property type="entry name" value="TPR_rpt"/>
</dbReference>
<name>A0A154BW32_ANASB</name>
<comment type="caution">
    <text evidence="3">The sequence shown here is derived from an EMBL/GenBank/DDBJ whole genome shotgun (WGS) entry which is preliminary data.</text>
</comment>
<keyword evidence="4" id="KW-1185">Reference proteome</keyword>
<dbReference type="InterPro" id="IPR011990">
    <property type="entry name" value="TPR-like_helical_dom_sf"/>
</dbReference>
<organism evidence="3 4">
    <name type="scientific">Anaerosporomusa subterranea</name>
    <dbReference type="NCBI Taxonomy" id="1794912"/>
    <lineage>
        <taxon>Bacteria</taxon>
        <taxon>Bacillati</taxon>
        <taxon>Bacillota</taxon>
        <taxon>Negativicutes</taxon>
        <taxon>Acetonemataceae</taxon>
        <taxon>Anaerosporomusa</taxon>
    </lineage>
</organism>
<dbReference type="PANTHER" id="PTHR45641">
    <property type="entry name" value="TETRATRICOPEPTIDE REPEAT PROTEIN (AFU_ORTHOLOGUE AFUA_6G03870)"/>
    <property type="match status" value="1"/>
</dbReference>
<evidence type="ECO:0000256" key="1">
    <source>
        <dbReference type="ARBA" id="ARBA00022737"/>
    </source>
</evidence>
<sequence length="295" mass="32050">MQFDDFYSGLDSLFAQKDLSAAEWYLARHLEAAKNCGDTSYQLAVLNEQAGYYRNLSQFSQAFTACEQAMAIISAPDFTDNIAAATTMLNAATALHVGGRSSEALEMYGEVEKIYSATLDDTDPRRAALYNNMAQVWAASGDKKTAFVYLHKSLAILKTSQEHCAELATTHSNIALLYMSLGNNEAAATHLQAALSGFEALGYDDPHYPAALAAMAQLLYLQENYAGAVEQYRLALNKIETVFGQNADYARTCRNCAHACSMAGMWVEAGELIQKAQAVESKLNAVNSPAQESGQ</sequence>
<dbReference type="SUPFAM" id="SSF48452">
    <property type="entry name" value="TPR-like"/>
    <property type="match status" value="2"/>
</dbReference>
<proteinExistence type="predicted"/>
<protein>
    <recommendedName>
        <fullName evidence="5">MalT-like TPR region domain-containing protein</fullName>
    </recommendedName>
</protein>